<evidence type="ECO:0000313" key="1">
    <source>
        <dbReference type="EMBL" id="JAH06922.1"/>
    </source>
</evidence>
<organism evidence="1">
    <name type="scientific">Anguilla anguilla</name>
    <name type="common">European freshwater eel</name>
    <name type="synonym">Muraena anguilla</name>
    <dbReference type="NCBI Taxonomy" id="7936"/>
    <lineage>
        <taxon>Eukaryota</taxon>
        <taxon>Metazoa</taxon>
        <taxon>Chordata</taxon>
        <taxon>Craniata</taxon>
        <taxon>Vertebrata</taxon>
        <taxon>Euteleostomi</taxon>
        <taxon>Actinopterygii</taxon>
        <taxon>Neopterygii</taxon>
        <taxon>Teleostei</taxon>
        <taxon>Anguilliformes</taxon>
        <taxon>Anguillidae</taxon>
        <taxon>Anguilla</taxon>
    </lineage>
</organism>
<dbReference type="EMBL" id="GBXM01101655">
    <property type="protein sequence ID" value="JAH06922.1"/>
    <property type="molecule type" value="Transcribed_RNA"/>
</dbReference>
<protein>
    <submittedName>
        <fullName evidence="1">Uncharacterized protein</fullName>
    </submittedName>
</protein>
<name>A0A0E9PRL3_ANGAN</name>
<reference evidence="1" key="2">
    <citation type="journal article" date="2015" name="Fish Shellfish Immunol.">
        <title>Early steps in the European eel (Anguilla anguilla)-Vibrio vulnificus interaction in the gills: Role of the RtxA13 toxin.</title>
        <authorList>
            <person name="Callol A."/>
            <person name="Pajuelo D."/>
            <person name="Ebbesson L."/>
            <person name="Teles M."/>
            <person name="MacKenzie S."/>
            <person name="Amaro C."/>
        </authorList>
    </citation>
    <scope>NUCLEOTIDE SEQUENCE</scope>
</reference>
<dbReference type="AlphaFoldDB" id="A0A0E9PRL3"/>
<accession>A0A0E9PRL3</accession>
<sequence>MHNRCAVHLTVCQKLFFRSTFVLEKNRSLILIPASHRSSLATFEKYI</sequence>
<reference evidence="1" key="1">
    <citation type="submission" date="2014-11" db="EMBL/GenBank/DDBJ databases">
        <authorList>
            <person name="Amaro Gonzalez C."/>
        </authorList>
    </citation>
    <scope>NUCLEOTIDE SEQUENCE</scope>
</reference>
<proteinExistence type="predicted"/>